<comment type="subunit">
    <text evidence="6">Homotrimer.</text>
</comment>
<dbReference type="HAMAP" id="MF_00523">
    <property type="entry name" value="LpxD"/>
    <property type="match status" value="1"/>
</dbReference>
<dbReference type="GO" id="GO:0016410">
    <property type="term" value="F:N-acyltransferase activity"/>
    <property type="evidence" value="ECO:0007669"/>
    <property type="project" value="InterPro"/>
</dbReference>
<evidence type="ECO:0000313" key="8">
    <source>
        <dbReference type="Proteomes" id="UP000294614"/>
    </source>
</evidence>
<evidence type="ECO:0000256" key="2">
    <source>
        <dbReference type="ARBA" id="ARBA00022556"/>
    </source>
</evidence>
<evidence type="ECO:0000313" key="7">
    <source>
        <dbReference type="EMBL" id="TCK62438.1"/>
    </source>
</evidence>
<dbReference type="SUPFAM" id="SSF51161">
    <property type="entry name" value="Trimeric LpxA-like enzymes"/>
    <property type="match status" value="1"/>
</dbReference>
<evidence type="ECO:0000256" key="5">
    <source>
        <dbReference type="ARBA" id="ARBA00023315"/>
    </source>
</evidence>
<keyword evidence="4 6" id="KW-0443">Lipid metabolism</keyword>
<keyword evidence="8" id="KW-1185">Reference proteome</keyword>
<dbReference type="OrthoDB" id="9784739at2"/>
<evidence type="ECO:0000256" key="4">
    <source>
        <dbReference type="ARBA" id="ARBA00023098"/>
    </source>
</evidence>
<dbReference type="InterPro" id="IPR007691">
    <property type="entry name" value="LpxD"/>
</dbReference>
<dbReference type="NCBIfam" id="TIGR01853">
    <property type="entry name" value="lipid_A_lpxD"/>
    <property type="match status" value="1"/>
</dbReference>
<gene>
    <name evidence="6" type="primary">lpxD</name>
    <name evidence="7" type="ORF">C8D98_0964</name>
</gene>
<keyword evidence="2 6" id="KW-0441">Lipid A biosynthesis</keyword>
<dbReference type="AlphaFoldDB" id="A0A4R1KCU0"/>
<protein>
    <recommendedName>
        <fullName evidence="6">UDP-3-O-acylglucosamine N-acyltransferase</fullName>
        <ecNumber evidence="6">2.3.1.191</ecNumber>
    </recommendedName>
</protein>
<dbReference type="GO" id="GO:0103118">
    <property type="term" value="F:UDP-3-O-[(3R)-3-hydroxyacyl]-glucosamine N-acyltransferase activity"/>
    <property type="evidence" value="ECO:0007669"/>
    <property type="project" value="UniProtKB-EC"/>
</dbReference>
<comment type="caution">
    <text evidence="7">The sequence shown here is derived from an EMBL/GenBank/DDBJ whole genome shotgun (WGS) entry which is preliminary data.</text>
</comment>
<comment type="function">
    <text evidence="6">Catalyzes the N-acylation of UDP-3-O-acylglucosamine using 3-hydroxyacyl-ACP as the acyl donor. Is involved in the biosynthesis of lipid A, a phosphorylated glycolipid that anchors the lipopolysaccharide to the outer membrane of the cell.</text>
</comment>
<dbReference type="Proteomes" id="UP000294614">
    <property type="component" value="Unassembled WGS sequence"/>
</dbReference>
<reference evidence="7 8" key="1">
    <citation type="submission" date="2019-03" db="EMBL/GenBank/DDBJ databases">
        <title>Genomic Encyclopedia of Type Strains, Phase IV (KMG-IV): sequencing the most valuable type-strain genomes for metagenomic binning, comparative biology and taxonomic classification.</title>
        <authorList>
            <person name="Goeker M."/>
        </authorList>
    </citation>
    <scope>NUCLEOTIDE SEQUENCE [LARGE SCALE GENOMIC DNA]</scope>
    <source>
        <strain evidence="7 8">DSM 24984</strain>
    </source>
</reference>
<dbReference type="InterPro" id="IPR001451">
    <property type="entry name" value="Hexapep"/>
</dbReference>
<comment type="similarity">
    <text evidence="6">Belongs to the transferase hexapeptide repeat family. LpxD subfamily.</text>
</comment>
<dbReference type="PANTHER" id="PTHR43378">
    <property type="entry name" value="UDP-3-O-ACYLGLUCOSAMINE N-ACYLTRANSFERASE"/>
    <property type="match status" value="1"/>
</dbReference>
<sequence>MKASVLAEKTGGILHGADTEILCVCSFEDIKAGALVPLLVKDLPEGIFESPAAAFLVKTGTETVSGKTFISADDPEMALVAALNAIYPVQRKSGIHPKAHVAESAVIGENVFIDAFAYIGENVRIGNNCVIRANVTIADGVVMGDDCDIHPNVSIYSGSKLGSRVLLLSGAVIGADGFGFYQRGGKNVKIPHVGGVLLGDDVEIGANSCVDRGKFSDTVIGEGTKIDNQCMVGHNCVLGKGCVMAGQAALAGSTTLGDYVIMGARSGAADHLNICSKTMLAGQCGVISDIDKPGIYAGFPHTSRKGWLREVLLLRGLPDTIKRIEEIERKLNNDGH</sequence>
<dbReference type="Gene3D" id="3.40.1390.10">
    <property type="entry name" value="MurE/MurF, N-terminal domain"/>
    <property type="match status" value="1"/>
</dbReference>
<proteinExistence type="inferred from homology"/>
<dbReference type="RefSeq" id="WP_132872497.1">
    <property type="nucleotide sequence ID" value="NZ_SMGG01000003.1"/>
</dbReference>
<keyword evidence="5 6" id="KW-0012">Acyltransferase</keyword>
<name>A0A4R1KCU0_9BACT</name>
<dbReference type="GO" id="GO:0009245">
    <property type="term" value="P:lipid A biosynthetic process"/>
    <property type="evidence" value="ECO:0007669"/>
    <property type="project" value="UniProtKB-UniRule"/>
</dbReference>
<dbReference type="InterPro" id="IPR011004">
    <property type="entry name" value="Trimer_LpxA-like_sf"/>
</dbReference>
<accession>A0A4R1KCU0</accession>
<keyword evidence="1 6" id="KW-0444">Lipid biosynthesis</keyword>
<dbReference type="GO" id="GO:0016020">
    <property type="term" value="C:membrane"/>
    <property type="evidence" value="ECO:0007669"/>
    <property type="project" value="GOC"/>
</dbReference>
<organism evidence="7 8">
    <name type="scientific">Seleniivibrio woodruffii</name>
    <dbReference type="NCBI Taxonomy" id="1078050"/>
    <lineage>
        <taxon>Bacteria</taxon>
        <taxon>Pseudomonadati</taxon>
        <taxon>Deferribacterota</taxon>
        <taxon>Deferribacteres</taxon>
        <taxon>Deferribacterales</taxon>
        <taxon>Geovibrionaceae</taxon>
        <taxon>Seleniivibrio</taxon>
    </lineage>
</organism>
<dbReference type="PANTHER" id="PTHR43378:SF2">
    <property type="entry name" value="UDP-3-O-ACYLGLUCOSAMINE N-ACYLTRANSFERASE 1, MITOCHONDRIAL-RELATED"/>
    <property type="match status" value="1"/>
</dbReference>
<dbReference type="Pfam" id="PF00132">
    <property type="entry name" value="Hexapep"/>
    <property type="match status" value="2"/>
</dbReference>
<evidence type="ECO:0000256" key="3">
    <source>
        <dbReference type="ARBA" id="ARBA00022679"/>
    </source>
</evidence>
<dbReference type="Gene3D" id="2.160.10.10">
    <property type="entry name" value="Hexapeptide repeat proteins"/>
    <property type="match status" value="1"/>
</dbReference>
<comment type="catalytic activity">
    <reaction evidence="6">
        <text>a UDP-3-O-[(3R)-3-hydroxyacyl]-alpha-D-glucosamine + a (3R)-hydroxyacyl-[ACP] = a UDP-2-N,3-O-bis[(3R)-3-hydroxyacyl]-alpha-D-glucosamine + holo-[ACP] + H(+)</text>
        <dbReference type="Rhea" id="RHEA:53836"/>
        <dbReference type="Rhea" id="RHEA-COMP:9685"/>
        <dbReference type="Rhea" id="RHEA-COMP:9945"/>
        <dbReference type="ChEBI" id="CHEBI:15378"/>
        <dbReference type="ChEBI" id="CHEBI:64479"/>
        <dbReference type="ChEBI" id="CHEBI:78827"/>
        <dbReference type="ChEBI" id="CHEBI:137740"/>
        <dbReference type="ChEBI" id="CHEBI:137748"/>
        <dbReference type="EC" id="2.3.1.191"/>
    </reaction>
</comment>
<dbReference type="CDD" id="cd03352">
    <property type="entry name" value="LbH_LpxD"/>
    <property type="match status" value="1"/>
</dbReference>
<dbReference type="EC" id="2.3.1.191" evidence="6"/>
<dbReference type="EMBL" id="SMGG01000003">
    <property type="protein sequence ID" value="TCK62438.1"/>
    <property type="molecule type" value="Genomic_DNA"/>
</dbReference>
<comment type="pathway">
    <text evidence="6">Bacterial outer membrane biogenesis; LPS lipid A biosynthesis.</text>
</comment>
<keyword evidence="3 6" id="KW-0808">Transferase</keyword>
<dbReference type="UniPathway" id="UPA00973"/>
<dbReference type="NCBIfam" id="NF002060">
    <property type="entry name" value="PRK00892.1"/>
    <property type="match status" value="1"/>
</dbReference>
<keyword evidence="6" id="KW-0677">Repeat</keyword>
<evidence type="ECO:0000256" key="1">
    <source>
        <dbReference type="ARBA" id="ARBA00022516"/>
    </source>
</evidence>
<evidence type="ECO:0000256" key="6">
    <source>
        <dbReference type="HAMAP-Rule" id="MF_00523"/>
    </source>
</evidence>
<feature type="active site" description="Proton acceptor" evidence="6">
    <location>
        <position position="234"/>
    </location>
</feature>